<evidence type="ECO:0000313" key="1">
    <source>
        <dbReference type="EMBL" id="OGE31453.1"/>
    </source>
</evidence>
<dbReference type="AlphaFoldDB" id="A0A1F5JS74"/>
<proteinExistence type="predicted"/>
<accession>A0A1F5JS74</accession>
<dbReference type="Proteomes" id="UP000176902">
    <property type="component" value="Unassembled WGS sequence"/>
</dbReference>
<organism evidence="1 2">
    <name type="scientific">Candidatus Daviesbacteria bacterium RIFCSPHIGHO2_02_FULL_36_13</name>
    <dbReference type="NCBI Taxonomy" id="1797768"/>
    <lineage>
        <taxon>Bacteria</taxon>
        <taxon>Candidatus Daviesiibacteriota</taxon>
    </lineage>
</organism>
<evidence type="ECO:0000313" key="2">
    <source>
        <dbReference type="Proteomes" id="UP000176902"/>
    </source>
</evidence>
<dbReference type="EMBL" id="MFCV01000039">
    <property type="protein sequence ID" value="OGE31453.1"/>
    <property type="molecule type" value="Genomic_DNA"/>
</dbReference>
<name>A0A1F5JS74_9BACT</name>
<comment type="caution">
    <text evidence="1">The sequence shown here is derived from an EMBL/GenBank/DDBJ whole genome shotgun (WGS) entry which is preliminary data.</text>
</comment>
<protein>
    <submittedName>
        <fullName evidence="1">Uncharacterized protein</fullName>
    </submittedName>
</protein>
<sequence length="303" mass="33497">MSEAPAGTSEGVKYPPLNVRYEGELTPENALFNIDGTLLAQAIQESGYSRSVVSNVVISNKADTGEIAHFNGYKNEVVLYQDEVIKSLRRHRQEEQDGLDAVSESPNRLKDFLYRVRYLLNPMEAPYQQLNNKGKYLHIYSGNRDRRNRYRDQAQEGFEFKKDGETVKLSREESVDHAKQLFDRLLERAAPGILGWVVAHEFEHKHHHGRKLSIRVGSLLVPGFGGFVVGSAVGTGLAIPAFAMGGALLGWVGSIVGIKADEEASFDAGDKNFAKFAKAISINHDVFRREVLGGVSKPAIAKG</sequence>
<dbReference type="STRING" id="1797768.A3C59_02320"/>
<reference evidence="1 2" key="1">
    <citation type="journal article" date="2016" name="Nat. Commun.">
        <title>Thousands of microbial genomes shed light on interconnected biogeochemical processes in an aquifer system.</title>
        <authorList>
            <person name="Anantharaman K."/>
            <person name="Brown C.T."/>
            <person name="Hug L.A."/>
            <person name="Sharon I."/>
            <person name="Castelle C.J."/>
            <person name="Probst A.J."/>
            <person name="Thomas B.C."/>
            <person name="Singh A."/>
            <person name="Wilkins M.J."/>
            <person name="Karaoz U."/>
            <person name="Brodie E.L."/>
            <person name="Williams K.H."/>
            <person name="Hubbard S.S."/>
            <person name="Banfield J.F."/>
        </authorList>
    </citation>
    <scope>NUCLEOTIDE SEQUENCE [LARGE SCALE GENOMIC DNA]</scope>
</reference>
<gene>
    <name evidence="1" type="ORF">A3C59_02320</name>
</gene>